<protein>
    <submittedName>
        <fullName evidence="11">NADH-quinone oxidoreductase subunit L</fullName>
        <ecNumber evidence="11">1.6.5.3</ecNumber>
    </submittedName>
</protein>
<dbReference type="NCBIfam" id="TIGR01974">
    <property type="entry name" value="NDH_I_L"/>
    <property type="match status" value="1"/>
</dbReference>
<feature type="transmembrane region" description="Helical" evidence="8">
    <location>
        <begin position="279"/>
        <end position="300"/>
    </location>
</feature>
<feature type="transmembrane region" description="Helical" evidence="8">
    <location>
        <begin position="113"/>
        <end position="132"/>
    </location>
</feature>
<feature type="transmembrane region" description="Helical" evidence="8">
    <location>
        <begin position="138"/>
        <end position="158"/>
    </location>
</feature>
<feature type="domain" description="NADH-Ubiquinone oxidoreductase (complex I) chain 5 N-terminal" evidence="10">
    <location>
        <begin position="68"/>
        <end position="117"/>
    </location>
</feature>
<comment type="subunit">
    <text evidence="6">Composed of 13 different subunits. Subunits NuoA, H, J, K, L, M, N constitute the membrane sector of the complex.</text>
</comment>
<evidence type="ECO:0000313" key="12">
    <source>
        <dbReference type="Proteomes" id="UP000298673"/>
    </source>
</evidence>
<dbReference type="RefSeq" id="WP_158343327.1">
    <property type="nucleotide sequence ID" value="NZ_CP034861.1"/>
</dbReference>
<dbReference type="GO" id="GO:0012505">
    <property type="term" value="C:endomembrane system"/>
    <property type="evidence" value="ECO:0007669"/>
    <property type="project" value="UniProtKB-SubCell"/>
</dbReference>
<evidence type="ECO:0000256" key="3">
    <source>
        <dbReference type="ARBA" id="ARBA00022989"/>
    </source>
</evidence>
<dbReference type="EMBL" id="CP034861">
    <property type="protein sequence ID" value="QCI24262.1"/>
    <property type="molecule type" value="Genomic_DNA"/>
</dbReference>
<evidence type="ECO:0000313" key="11">
    <source>
        <dbReference type="EMBL" id="QCI24262.1"/>
    </source>
</evidence>
<dbReference type="EC" id="1.6.5.3" evidence="11"/>
<comment type="subcellular location">
    <subcellularLocation>
        <location evidence="1">Endomembrane system</location>
        <topology evidence="1">Multi-pass membrane protein</topology>
    </subcellularLocation>
    <subcellularLocation>
        <location evidence="7">Membrane</location>
        <topology evidence="7">Multi-pass membrane protein</topology>
    </subcellularLocation>
</comment>
<dbReference type="PANTHER" id="PTHR42829">
    <property type="entry name" value="NADH-UBIQUINONE OXIDOREDUCTASE CHAIN 5"/>
    <property type="match status" value="1"/>
</dbReference>
<comment type="function">
    <text evidence="5">NDH-1 shuttles electrons from NADH, via FMN and iron-sulfur (Fe-S) centers, to quinones in the respiratory chain. Couples the redox reaction to proton translocation (for every two electrons transferred, four hydrogen ions are translocated across the cytoplasmic membrane), and thus conserves the redox energy in a proton gradient.</text>
</comment>
<feature type="transmembrane region" description="Helical" evidence="8">
    <location>
        <begin position="249"/>
        <end position="267"/>
    </location>
</feature>
<feature type="transmembrane region" description="Helical" evidence="8">
    <location>
        <begin position="31"/>
        <end position="51"/>
    </location>
</feature>
<dbReference type="GO" id="GO:0016020">
    <property type="term" value="C:membrane"/>
    <property type="evidence" value="ECO:0007669"/>
    <property type="project" value="UniProtKB-SubCell"/>
</dbReference>
<feature type="transmembrane region" description="Helical" evidence="8">
    <location>
        <begin position="492"/>
        <end position="513"/>
    </location>
</feature>
<evidence type="ECO:0000259" key="10">
    <source>
        <dbReference type="Pfam" id="PF00662"/>
    </source>
</evidence>
<dbReference type="GO" id="GO:0015990">
    <property type="term" value="P:electron transport coupled proton transport"/>
    <property type="evidence" value="ECO:0007669"/>
    <property type="project" value="TreeGrafter"/>
</dbReference>
<dbReference type="NCBIfam" id="NF005141">
    <property type="entry name" value="PRK06590.1"/>
    <property type="match status" value="1"/>
</dbReference>
<evidence type="ECO:0000259" key="9">
    <source>
        <dbReference type="Pfam" id="PF00361"/>
    </source>
</evidence>
<feature type="transmembrane region" description="Helical" evidence="8">
    <location>
        <begin position="593"/>
        <end position="612"/>
    </location>
</feature>
<feature type="transmembrane region" description="Helical" evidence="8">
    <location>
        <begin position="374"/>
        <end position="392"/>
    </location>
</feature>
<dbReference type="AlphaFoldDB" id="A0A4D6Y4A8"/>
<keyword evidence="4 8" id="KW-0472">Membrane</keyword>
<dbReference type="Pfam" id="PF00662">
    <property type="entry name" value="Proton_antipo_N"/>
    <property type="match status" value="1"/>
</dbReference>
<feature type="transmembrane region" description="Helical" evidence="8">
    <location>
        <begin position="87"/>
        <end position="106"/>
    </location>
</feature>
<dbReference type="GO" id="GO:0003954">
    <property type="term" value="F:NADH dehydrogenase activity"/>
    <property type="evidence" value="ECO:0007669"/>
    <property type="project" value="TreeGrafter"/>
</dbReference>
<dbReference type="OrthoDB" id="9811798at2"/>
<reference evidence="11 12" key="1">
    <citation type="submission" date="2018-12" db="EMBL/GenBank/DDBJ databases">
        <authorList>
            <person name="Chong R.A."/>
        </authorList>
    </citation>
    <scope>NUCLEOTIDE SEQUENCE [LARGE SCALE GENOMIC DNA]</scope>
    <source>
        <strain evidence="11 12">Mst</strain>
    </source>
</reference>
<dbReference type="GO" id="GO:0008137">
    <property type="term" value="F:NADH dehydrogenase (ubiquinone) activity"/>
    <property type="evidence" value="ECO:0007669"/>
    <property type="project" value="InterPro"/>
</dbReference>
<dbReference type="GO" id="GO:0042773">
    <property type="term" value="P:ATP synthesis coupled electron transport"/>
    <property type="evidence" value="ECO:0007669"/>
    <property type="project" value="InterPro"/>
</dbReference>
<dbReference type="InterPro" id="IPR018393">
    <property type="entry name" value="NADHpl_OxRdtase_5_subgr"/>
</dbReference>
<feature type="domain" description="NADH:quinone oxidoreductase/Mrp antiporter transmembrane" evidence="9">
    <location>
        <begin position="133"/>
        <end position="425"/>
    </location>
</feature>
<name>A0A4D6Y4A8_9GAMM</name>
<keyword evidence="11" id="KW-0560">Oxidoreductase</keyword>
<accession>A0A4D6Y4A8</accession>
<feature type="transmembrane region" description="Helical" evidence="8">
    <location>
        <begin position="534"/>
        <end position="554"/>
    </location>
</feature>
<dbReference type="Pfam" id="PF00361">
    <property type="entry name" value="Proton_antipo_M"/>
    <property type="match status" value="1"/>
</dbReference>
<evidence type="ECO:0000256" key="7">
    <source>
        <dbReference type="RuleBase" id="RU000320"/>
    </source>
</evidence>
<proteinExistence type="predicted"/>
<evidence type="ECO:0000256" key="2">
    <source>
        <dbReference type="ARBA" id="ARBA00022692"/>
    </source>
</evidence>
<evidence type="ECO:0000256" key="1">
    <source>
        <dbReference type="ARBA" id="ARBA00004127"/>
    </source>
</evidence>
<dbReference type="PANTHER" id="PTHR42829:SF2">
    <property type="entry name" value="NADH-UBIQUINONE OXIDOREDUCTASE CHAIN 5"/>
    <property type="match status" value="1"/>
</dbReference>
<evidence type="ECO:0000256" key="8">
    <source>
        <dbReference type="SAM" id="Phobius"/>
    </source>
</evidence>
<evidence type="ECO:0000256" key="6">
    <source>
        <dbReference type="ARBA" id="ARBA00025811"/>
    </source>
</evidence>
<organism evidence="11 12">
    <name type="scientific">Buchnera aphidicola</name>
    <name type="common">Muscaphis stroyani</name>
    <dbReference type="NCBI Taxonomy" id="1241869"/>
    <lineage>
        <taxon>Bacteria</taxon>
        <taxon>Pseudomonadati</taxon>
        <taxon>Pseudomonadota</taxon>
        <taxon>Gammaproteobacteria</taxon>
        <taxon>Enterobacterales</taxon>
        <taxon>Erwiniaceae</taxon>
        <taxon>Buchnera</taxon>
    </lineage>
</organism>
<keyword evidence="2 7" id="KW-0812">Transmembrane</keyword>
<feature type="transmembrane region" description="Helical" evidence="8">
    <location>
        <begin position="458"/>
        <end position="480"/>
    </location>
</feature>
<dbReference type="PRINTS" id="PR01435">
    <property type="entry name" value="NPOXDRDTASE5"/>
</dbReference>
<reference evidence="11 12" key="2">
    <citation type="submission" date="2019-05" db="EMBL/GenBank/DDBJ databases">
        <title>Genome evolution of the obligate endosymbiont Buchnera aphidicola.</title>
        <authorList>
            <person name="Moran N.A."/>
        </authorList>
    </citation>
    <scope>NUCLEOTIDE SEQUENCE [LARGE SCALE GENOMIC DNA]</scope>
    <source>
        <strain evidence="11 12">Mst</strain>
    </source>
</reference>
<feature type="transmembrane region" description="Helical" evidence="8">
    <location>
        <begin position="412"/>
        <end position="437"/>
    </location>
</feature>
<feature type="transmembrane region" description="Helical" evidence="8">
    <location>
        <begin position="170"/>
        <end position="189"/>
    </location>
</feature>
<evidence type="ECO:0000256" key="4">
    <source>
        <dbReference type="ARBA" id="ARBA00023136"/>
    </source>
</evidence>
<keyword evidence="3 8" id="KW-1133">Transmembrane helix</keyword>
<dbReference type="InterPro" id="IPR001750">
    <property type="entry name" value="ND/Mrp_TM"/>
</dbReference>
<evidence type="ECO:0000256" key="5">
    <source>
        <dbReference type="ARBA" id="ARBA00025189"/>
    </source>
</evidence>
<gene>
    <name evidence="11" type="ORF">D9V75_00780</name>
</gene>
<dbReference type="Proteomes" id="UP000298673">
    <property type="component" value="Chromosome"/>
</dbReference>
<dbReference type="PRINTS" id="PR01434">
    <property type="entry name" value="NADHDHGNASE5"/>
</dbReference>
<sequence length="613" mass="70207">MNIIFLLVLSPLISFLFLSFKNNIISKKNTSIVGCVSIFISLIITIFYCFQSICNPNQISIQKLWNLVSIDNINISVGFIIDDLSLIMLSLITGVGFFIHIFSIWYMRHKDGYSRFFACTNLFIASMLVLVLSDNFLLMYVGWEGISICSYLLINFYYDEIKNNNCAFKAFVLTRISDIFLMISFFLIYQKYGTFNFQEIHAFTNIVNIKNFYDLNLLTLLLFIGVIGKSAQFPLQSWLSDAMVGPTPISALIHAATMVIAGVYLIERTYFLFLLTPDVLYLISVIGTLTILISSLSALVQSDVKRILAYSTMSQIGYMFLALGVEAWIPAIMHLITHAIFKALLFLSAGSLISSCHGEKNIFKMGGLRKKLPFLYVNFLVGGGSLISFPLITSGFYSKGSILFSVFKSGHINLFLIGLFCSFLTVIYTLRMIFLIFHGKRNIQDPITFKALTHHLPMCIFLFFSTAIGFFLLPSLSSIFPVSKFLMNGKLAFEIMSSLLTILGVFISYHLWVQKPYWSKKIINLKLIKKISFFWMKGWGFDYFYNLFFVNFYLKCSKLLYHDPLNLVVDYNKKITQLINYYLLKLINGYVRWYAASMVLGINLIFVLILFFY</sequence>
<dbReference type="InterPro" id="IPR001516">
    <property type="entry name" value="Proton_antipo_N"/>
</dbReference>
<dbReference type="InterPro" id="IPR003945">
    <property type="entry name" value="NU5C-like"/>
</dbReference>
<dbReference type="Gene3D" id="1.20.5.2700">
    <property type="match status" value="1"/>
</dbReference>